<dbReference type="EMBL" id="PDUG01000001">
    <property type="protein sequence ID" value="PIC55232.1"/>
    <property type="molecule type" value="Genomic_DNA"/>
</dbReference>
<evidence type="ECO:0000313" key="2">
    <source>
        <dbReference type="EMBL" id="PIC55232.1"/>
    </source>
</evidence>
<proteinExistence type="predicted"/>
<dbReference type="OrthoDB" id="5855157at2759"/>
<dbReference type="Pfam" id="PF00651">
    <property type="entry name" value="BTB"/>
    <property type="match status" value="1"/>
</dbReference>
<organism evidence="2 3">
    <name type="scientific">Caenorhabditis nigoni</name>
    <dbReference type="NCBI Taxonomy" id="1611254"/>
    <lineage>
        <taxon>Eukaryota</taxon>
        <taxon>Metazoa</taxon>
        <taxon>Ecdysozoa</taxon>
        <taxon>Nematoda</taxon>
        <taxon>Chromadorea</taxon>
        <taxon>Rhabditida</taxon>
        <taxon>Rhabditina</taxon>
        <taxon>Rhabditomorpha</taxon>
        <taxon>Rhabditoidea</taxon>
        <taxon>Rhabditidae</taxon>
        <taxon>Peloderinae</taxon>
        <taxon>Caenorhabditis</taxon>
    </lineage>
</organism>
<dbReference type="STRING" id="1611254.A0A2G5VTX7"/>
<accession>A0A2G5VTX7</accession>
<dbReference type="PANTHER" id="PTHR22744">
    <property type="entry name" value="HELIX LOOP HELIX PROTEIN 21-RELATED"/>
    <property type="match status" value="1"/>
</dbReference>
<dbReference type="InterPro" id="IPR011333">
    <property type="entry name" value="SKP1/BTB/POZ_sf"/>
</dbReference>
<dbReference type="SUPFAM" id="SSF54695">
    <property type="entry name" value="POZ domain"/>
    <property type="match status" value="1"/>
</dbReference>
<dbReference type="SMART" id="SM00225">
    <property type="entry name" value="BTB"/>
    <property type="match status" value="1"/>
</dbReference>
<feature type="domain" description="BTB" evidence="1">
    <location>
        <begin position="29"/>
        <end position="96"/>
    </location>
</feature>
<dbReference type="CDD" id="cd18186">
    <property type="entry name" value="BTB_POZ_ZBTB_KLHL-like"/>
    <property type="match status" value="1"/>
</dbReference>
<comment type="caution">
    <text evidence="2">The sequence shown here is derived from an EMBL/GenBank/DDBJ whole genome shotgun (WGS) entry which is preliminary data.</text>
</comment>
<dbReference type="PROSITE" id="PS50097">
    <property type="entry name" value="BTB"/>
    <property type="match status" value="1"/>
</dbReference>
<dbReference type="InterPro" id="IPR000210">
    <property type="entry name" value="BTB/POZ_dom"/>
</dbReference>
<reference evidence="3" key="1">
    <citation type="submission" date="2017-10" db="EMBL/GenBank/DDBJ databases">
        <title>Rapid genome shrinkage in a self-fertile nematode reveals novel sperm competition proteins.</title>
        <authorList>
            <person name="Yin D."/>
            <person name="Schwarz E.M."/>
            <person name="Thomas C.G."/>
            <person name="Felde R.L."/>
            <person name="Korf I.F."/>
            <person name="Cutter A.D."/>
            <person name="Schartner C.M."/>
            <person name="Ralston E.J."/>
            <person name="Meyer B.J."/>
            <person name="Haag E.S."/>
        </authorList>
    </citation>
    <scope>NUCLEOTIDE SEQUENCE [LARGE SCALE GENOMIC DNA]</scope>
    <source>
        <strain evidence="3">JU1422</strain>
    </source>
</reference>
<name>A0A2G5VTX7_9PELO</name>
<dbReference type="Proteomes" id="UP000230233">
    <property type="component" value="Chromosome I"/>
</dbReference>
<gene>
    <name evidence="2" type="primary">Cnig_chr_I.g588</name>
    <name evidence="2" type="ORF">B9Z55_000588</name>
</gene>
<evidence type="ECO:0000313" key="3">
    <source>
        <dbReference type="Proteomes" id="UP000230233"/>
    </source>
</evidence>
<dbReference type="Gene3D" id="3.30.710.10">
    <property type="entry name" value="Potassium Channel Kv1.1, Chain A"/>
    <property type="match status" value="1"/>
</dbReference>
<evidence type="ECO:0000259" key="1">
    <source>
        <dbReference type="PROSITE" id="PS50097"/>
    </source>
</evidence>
<dbReference type="PANTHER" id="PTHR22744:SF14">
    <property type="entry name" value="BTB DOMAIN-CONTAINING PROTEIN-RELATED"/>
    <property type="match status" value="1"/>
</dbReference>
<keyword evidence="3" id="KW-1185">Reference proteome</keyword>
<sequence length="184" mass="21152">MKFARDLSNMTKRPATDPMELAFARTEKTDGILVVEGKKLHVNKALLSCHSDYFNTLFKADFKEKSMPEIEIEDVKFEDFATLLSLVQKDPIEPTVDNAGRLLELSERFMLTAAKRHVEHFLILSEMSNFEKLELADGFGLNSLLTHTLKKYDNIFDIINQAERYSKFSDNSKARLFDRVIGLK</sequence>
<dbReference type="AlphaFoldDB" id="A0A2G5VTX7"/>
<protein>
    <recommendedName>
        <fullName evidence="1">BTB domain-containing protein</fullName>
    </recommendedName>
</protein>